<dbReference type="EMBL" id="CP010979">
    <property type="protein sequence ID" value="AJQ48235.1"/>
    <property type="molecule type" value="Genomic_DNA"/>
</dbReference>
<dbReference type="Proteomes" id="UP000033260">
    <property type="component" value="Chromosome"/>
</dbReference>
<accession>A0AAU8RXC1</accession>
<name>A0AAU8RXC1_PSEPU</name>
<feature type="domain" description="Thioesterase" evidence="2">
    <location>
        <begin position="3"/>
        <end position="224"/>
    </location>
</feature>
<dbReference type="SUPFAM" id="SSF53474">
    <property type="entry name" value="alpha/beta-Hydrolases"/>
    <property type="match status" value="1"/>
</dbReference>
<evidence type="ECO:0000256" key="1">
    <source>
        <dbReference type="ARBA" id="ARBA00007169"/>
    </source>
</evidence>
<dbReference type="PANTHER" id="PTHR11487:SF0">
    <property type="entry name" value="S-ACYL FATTY ACID SYNTHASE THIOESTERASE, MEDIUM CHAIN"/>
    <property type="match status" value="1"/>
</dbReference>
<reference evidence="3 4" key="1">
    <citation type="submission" date="2015-02" db="EMBL/GenBank/DDBJ databases">
        <title>Complete Genome Sequencing of Pseudomonas putida S13.1.2.</title>
        <authorList>
            <person name="Chong T.M."/>
            <person name="Chan K.G."/>
            <person name="Dessaux Y."/>
        </authorList>
    </citation>
    <scope>NUCLEOTIDE SEQUENCE [LARGE SCALE GENOMIC DNA]</scope>
    <source>
        <strain evidence="3 4">S13.1.2</strain>
    </source>
</reference>
<sequence length="244" mass="26945">MLTLFCLPYAGASAMAYMRWRRSAPAWLDIRPLELPGRGSRASEPLACDLVDLAAQLARELRGETWRAYALFGHSMGSLLAFELACALRALGLPLPRALLVSGGAAPAHRDYLRFRAPMSDEQLLDELARLQGTPEEALQDPELMRLALPVLRADFLLCGRYRYQPTAPLQCPLHVLAGSQDKASETQLLAWRELAAADFSLKLFDAGHFFIQTQERAVLAHLAACLAPHVQAARPDSHFFAKV</sequence>
<dbReference type="AlphaFoldDB" id="A0AAU8RXC1"/>
<evidence type="ECO:0000259" key="2">
    <source>
        <dbReference type="Pfam" id="PF00975"/>
    </source>
</evidence>
<gene>
    <name evidence="3" type="ORF">N805_13830</name>
</gene>
<dbReference type="GO" id="GO:0008610">
    <property type="term" value="P:lipid biosynthetic process"/>
    <property type="evidence" value="ECO:0007669"/>
    <property type="project" value="TreeGrafter"/>
</dbReference>
<organism evidence="3 4">
    <name type="scientific">Pseudomonas putida S13.1.2</name>
    <dbReference type="NCBI Taxonomy" id="1384061"/>
    <lineage>
        <taxon>Bacteria</taxon>
        <taxon>Pseudomonadati</taxon>
        <taxon>Pseudomonadota</taxon>
        <taxon>Gammaproteobacteria</taxon>
        <taxon>Pseudomonadales</taxon>
        <taxon>Pseudomonadaceae</taxon>
        <taxon>Pseudomonas</taxon>
    </lineage>
</organism>
<dbReference type="InterPro" id="IPR012223">
    <property type="entry name" value="TEII"/>
</dbReference>
<dbReference type="PANTHER" id="PTHR11487">
    <property type="entry name" value="THIOESTERASE"/>
    <property type="match status" value="1"/>
</dbReference>
<dbReference type="Pfam" id="PF00975">
    <property type="entry name" value="Thioesterase"/>
    <property type="match status" value="1"/>
</dbReference>
<comment type="similarity">
    <text evidence="1">Belongs to the thioesterase family.</text>
</comment>
<protein>
    <submittedName>
        <fullName evidence="3">Thioesterase</fullName>
    </submittedName>
</protein>
<dbReference type="RefSeq" id="WP_019472802.1">
    <property type="nucleotide sequence ID" value="NZ_CP010979.1"/>
</dbReference>
<dbReference type="Gene3D" id="3.40.50.1820">
    <property type="entry name" value="alpha/beta hydrolase"/>
    <property type="match status" value="1"/>
</dbReference>
<proteinExistence type="inferred from homology"/>
<dbReference type="InterPro" id="IPR029058">
    <property type="entry name" value="AB_hydrolase_fold"/>
</dbReference>
<evidence type="ECO:0000313" key="3">
    <source>
        <dbReference type="EMBL" id="AJQ48235.1"/>
    </source>
</evidence>
<evidence type="ECO:0000313" key="4">
    <source>
        <dbReference type="Proteomes" id="UP000033260"/>
    </source>
</evidence>
<dbReference type="InterPro" id="IPR001031">
    <property type="entry name" value="Thioesterase"/>
</dbReference>